<name>A0A165TLC7_9APHY</name>
<evidence type="ECO:0000259" key="7">
    <source>
        <dbReference type="Pfam" id="PF00248"/>
    </source>
</evidence>
<evidence type="ECO:0000256" key="5">
    <source>
        <dbReference type="PIRSR" id="PIRSR000097-2"/>
    </source>
</evidence>
<evidence type="ECO:0000256" key="4">
    <source>
        <dbReference type="PIRSR" id="PIRSR000097-1"/>
    </source>
</evidence>
<dbReference type="GO" id="GO:0016616">
    <property type="term" value="F:oxidoreductase activity, acting on the CH-OH group of donors, NAD or NADP as acceptor"/>
    <property type="evidence" value="ECO:0007669"/>
    <property type="project" value="UniProtKB-ARBA"/>
</dbReference>
<dbReference type="InterPro" id="IPR020471">
    <property type="entry name" value="AKR"/>
</dbReference>
<keyword evidence="9" id="KW-1185">Reference proteome</keyword>
<evidence type="ECO:0000256" key="1">
    <source>
        <dbReference type="ARBA" id="ARBA00007905"/>
    </source>
</evidence>
<feature type="site" description="Lowers pKa of active site Tyr" evidence="6">
    <location>
        <position position="75"/>
    </location>
</feature>
<dbReference type="SUPFAM" id="SSF51430">
    <property type="entry name" value="NAD(P)-linked oxidoreductase"/>
    <property type="match status" value="1"/>
</dbReference>
<evidence type="ECO:0000256" key="2">
    <source>
        <dbReference type="ARBA" id="ARBA00022857"/>
    </source>
</evidence>
<dbReference type="EMBL" id="KV429036">
    <property type="protein sequence ID" value="KZT73610.1"/>
    <property type="molecule type" value="Genomic_DNA"/>
</dbReference>
<dbReference type="PRINTS" id="PR00069">
    <property type="entry name" value="ALDKETRDTASE"/>
</dbReference>
<evidence type="ECO:0000313" key="8">
    <source>
        <dbReference type="EMBL" id="KZT73610.1"/>
    </source>
</evidence>
<evidence type="ECO:0000313" key="9">
    <source>
        <dbReference type="Proteomes" id="UP000076727"/>
    </source>
</evidence>
<dbReference type="InterPro" id="IPR044494">
    <property type="entry name" value="AKR3C2/3"/>
</dbReference>
<dbReference type="AlphaFoldDB" id="A0A165TLC7"/>
<dbReference type="PIRSF" id="PIRSF000097">
    <property type="entry name" value="AKR"/>
    <property type="match status" value="1"/>
</dbReference>
<feature type="binding site" evidence="5">
    <location>
        <position position="104"/>
    </location>
    <ligand>
        <name>substrate</name>
    </ligand>
</feature>
<dbReference type="CDD" id="cd19120">
    <property type="entry name" value="AKR_AKR3C2-3"/>
    <property type="match status" value="1"/>
</dbReference>
<dbReference type="PANTHER" id="PTHR43827">
    <property type="entry name" value="2,5-DIKETO-D-GLUCONIC ACID REDUCTASE"/>
    <property type="match status" value="1"/>
</dbReference>
<feature type="active site" description="Proton donor" evidence="4">
    <location>
        <position position="51"/>
    </location>
</feature>
<keyword evidence="3" id="KW-0560">Oxidoreductase</keyword>
<dbReference type="OrthoDB" id="416253at2759"/>
<dbReference type="InterPro" id="IPR036812">
    <property type="entry name" value="NAD(P)_OxRdtase_dom_sf"/>
</dbReference>
<dbReference type="GO" id="GO:0016652">
    <property type="term" value="F:oxidoreductase activity, acting on NAD(P)H as acceptor"/>
    <property type="evidence" value="ECO:0007669"/>
    <property type="project" value="InterPro"/>
</dbReference>
<dbReference type="Proteomes" id="UP000076727">
    <property type="component" value="Unassembled WGS sequence"/>
</dbReference>
<proteinExistence type="inferred from homology"/>
<dbReference type="Gene3D" id="3.20.20.100">
    <property type="entry name" value="NADP-dependent oxidoreductase domain"/>
    <property type="match status" value="1"/>
</dbReference>
<reference evidence="8 9" key="1">
    <citation type="journal article" date="2016" name="Mol. Biol. Evol.">
        <title>Comparative Genomics of Early-Diverging Mushroom-Forming Fungi Provides Insights into the Origins of Lignocellulose Decay Capabilities.</title>
        <authorList>
            <person name="Nagy L.G."/>
            <person name="Riley R."/>
            <person name="Tritt A."/>
            <person name="Adam C."/>
            <person name="Daum C."/>
            <person name="Floudas D."/>
            <person name="Sun H."/>
            <person name="Yadav J.S."/>
            <person name="Pangilinan J."/>
            <person name="Larsson K.H."/>
            <person name="Matsuura K."/>
            <person name="Barry K."/>
            <person name="Labutti K."/>
            <person name="Kuo R."/>
            <person name="Ohm R.A."/>
            <person name="Bhattacharya S.S."/>
            <person name="Shirouzu T."/>
            <person name="Yoshinaga Y."/>
            <person name="Martin F.M."/>
            <person name="Grigoriev I.V."/>
            <person name="Hibbett D.S."/>
        </authorList>
    </citation>
    <scope>NUCLEOTIDE SEQUENCE [LARGE SCALE GENOMIC DNA]</scope>
    <source>
        <strain evidence="8 9">L-15889</strain>
    </source>
</reference>
<gene>
    <name evidence="8" type="ORF">DAEQUDRAFT_743073</name>
</gene>
<dbReference type="PROSITE" id="PS00062">
    <property type="entry name" value="ALDOKETO_REDUCTASE_2"/>
    <property type="match status" value="1"/>
</dbReference>
<evidence type="ECO:0000256" key="3">
    <source>
        <dbReference type="ARBA" id="ARBA00023002"/>
    </source>
</evidence>
<organism evidence="8 9">
    <name type="scientific">Daedalea quercina L-15889</name>
    <dbReference type="NCBI Taxonomy" id="1314783"/>
    <lineage>
        <taxon>Eukaryota</taxon>
        <taxon>Fungi</taxon>
        <taxon>Dikarya</taxon>
        <taxon>Basidiomycota</taxon>
        <taxon>Agaricomycotina</taxon>
        <taxon>Agaricomycetes</taxon>
        <taxon>Polyporales</taxon>
        <taxon>Fomitopsis</taxon>
    </lineage>
</organism>
<dbReference type="PANTHER" id="PTHR43827:SF3">
    <property type="entry name" value="NADP-DEPENDENT OXIDOREDUCTASE DOMAIN-CONTAINING PROTEIN"/>
    <property type="match status" value="1"/>
</dbReference>
<protein>
    <submittedName>
        <fullName evidence="8">Aldo/keto reductase</fullName>
    </submittedName>
</protein>
<dbReference type="STRING" id="1314783.A0A165TLC7"/>
<dbReference type="InterPro" id="IPR023210">
    <property type="entry name" value="NADP_OxRdtase_dom"/>
</dbReference>
<comment type="similarity">
    <text evidence="1">Belongs to the aldo/keto reductase family.</text>
</comment>
<sequence>MMWGKIALNDGNSIPSIAFGTWRRGNGEKAVEIIKNALSAGFTHIDTAQAYKNETEAGEAIRSSGLKREVFITTKFSSGVDIETSIKNSCEFLGVDFVDLYLIHGLKHAKPDIPTIWKKMEAIKESGLAKYALSSHSRSIGVSNFAVEHLKTLLETAKIRPAVNQIMVHPQVMHIQAPVIEFCQQEGIVVAGYCPCFPLLDNPDGVVVTTAQQIAQRLGVKPEQVLFAWSKSKGVVVVTSSTKRERMEGYLSAGDIELSPEDIRAIDAAGLADPTELP</sequence>
<dbReference type="InterPro" id="IPR018170">
    <property type="entry name" value="Aldo/ket_reductase_CS"/>
</dbReference>
<accession>A0A165TLC7</accession>
<keyword evidence="2" id="KW-0521">NADP</keyword>
<dbReference type="Pfam" id="PF00248">
    <property type="entry name" value="Aldo_ket_red"/>
    <property type="match status" value="1"/>
</dbReference>
<evidence type="ECO:0000256" key="6">
    <source>
        <dbReference type="PIRSR" id="PIRSR000097-3"/>
    </source>
</evidence>
<feature type="domain" description="NADP-dependent oxidoreductase" evidence="7">
    <location>
        <begin position="17"/>
        <end position="269"/>
    </location>
</feature>